<organism evidence="3 4">
    <name type="scientific">Viridothelium virens</name>
    <name type="common">Speckled blister lichen</name>
    <name type="synonym">Trypethelium virens</name>
    <dbReference type="NCBI Taxonomy" id="1048519"/>
    <lineage>
        <taxon>Eukaryota</taxon>
        <taxon>Fungi</taxon>
        <taxon>Dikarya</taxon>
        <taxon>Ascomycota</taxon>
        <taxon>Pezizomycotina</taxon>
        <taxon>Dothideomycetes</taxon>
        <taxon>Dothideomycetes incertae sedis</taxon>
        <taxon>Trypetheliales</taxon>
        <taxon>Trypetheliaceae</taxon>
        <taxon>Viridothelium</taxon>
    </lineage>
</organism>
<dbReference type="GO" id="GO:0042147">
    <property type="term" value="P:retrograde transport, endosome to Golgi"/>
    <property type="evidence" value="ECO:0007669"/>
    <property type="project" value="TreeGrafter"/>
</dbReference>
<dbReference type="Gene3D" id="3.50.50.60">
    <property type="entry name" value="FAD/NAD(P)-binding domain"/>
    <property type="match status" value="1"/>
</dbReference>
<keyword evidence="1" id="KW-0812">Transmembrane</keyword>
<dbReference type="PANTHER" id="PTHR13847">
    <property type="entry name" value="SARCOSINE DEHYDROGENASE-RELATED"/>
    <property type="match status" value="1"/>
</dbReference>
<evidence type="ECO:0000313" key="4">
    <source>
        <dbReference type="Proteomes" id="UP000800092"/>
    </source>
</evidence>
<gene>
    <name evidence="3" type="ORF">EV356DRAFT_526456</name>
</gene>
<dbReference type="AlphaFoldDB" id="A0A6A6GYB0"/>
<evidence type="ECO:0000259" key="2">
    <source>
        <dbReference type="Pfam" id="PF01266"/>
    </source>
</evidence>
<keyword evidence="1" id="KW-0472">Membrane</keyword>
<dbReference type="GO" id="GO:0005770">
    <property type="term" value="C:late endosome"/>
    <property type="evidence" value="ECO:0007669"/>
    <property type="project" value="TreeGrafter"/>
</dbReference>
<dbReference type="GO" id="GO:0005829">
    <property type="term" value="C:cytosol"/>
    <property type="evidence" value="ECO:0007669"/>
    <property type="project" value="GOC"/>
</dbReference>
<protein>
    <submittedName>
        <fullName evidence="3">Putative FAD dependent oxidoreductase</fullName>
    </submittedName>
</protein>
<name>A0A6A6GYB0_VIRVR</name>
<sequence length="404" mass="44128">MASTYPPVKRRSIVIIGGGAIGCSIAYFLTRHTLYDREAHSVTILEASSIAAGSSGKSGGLLADWATPKCLAPLSFRTRGELAKRHGGDKIWGHRHVYCAEINLEAHELHTRGIQSSPEDMKEGFPPALDWIYSDSIKSYEEIGTPRNSAQVNSYLYTTNIAKLAEEQGAKVIIGHATRINYSPDMKSITSVTYSSHDETRDLEATDIVIAAGPWTAHIFPRAALLTPRGHSIVVIPSADLSGYVIFTNIESTPNSTVKGPISPEIYPRPPDTLHSFDTVYSSGPDDYDVPLPPSVDEVQVDDRRCEDVWNALGSVSQQIKDGQVITRQACYKPQIRQHEDNEEVGPMVGPTGITGLWLATGHDEWGMQNSAGTGLIMSEMIFEGRAHSADCESLDPKHFLNAE</sequence>
<keyword evidence="4" id="KW-1185">Reference proteome</keyword>
<dbReference type="OrthoDB" id="498204at2759"/>
<feature type="transmembrane region" description="Helical" evidence="1">
    <location>
        <begin position="12"/>
        <end position="30"/>
    </location>
</feature>
<dbReference type="Proteomes" id="UP000800092">
    <property type="component" value="Unassembled WGS sequence"/>
</dbReference>
<dbReference type="PANTHER" id="PTHR13847:SF150">
    <property type="entry name" value="OXIDOREDUCTASE TDA3-RELATED"/>
    <property type="match status" value="1"/>
</dbReference>
<proteinExistence type="predicted"/>
<dbReference type="InterPro" id="IPR036188">
    <property type="entry name" value="FAD/NAD-bd_sf"/>
</dbReference>
<dbReference type="EMBL" id="ML991836">
    <property type="protein sequence ID" value="KAF2230786.1"/>
    <property type="molecule type" value="Genomic_DNA"/>
</dbReference>
<dbReference type="SUPFAM" id="SSF51905">
    <property type="entry name" value="FAD/NAD(P)-binding domain"/>
    <property type="match status" value="1"/>
</dbReference>
<dbReference type="Gene3D" id="3.30.9.10">
    <property type="entry name" value="D-Amino Acid Oxidase, subunit A, domain 2"/>
    <property type="match status" value="1"/>
</dbReference>
<dbReference type="InterPro" id="IPR006076">
    <property type="entry name" value="FAD-dep_OxRdtase"/>
</dbReference>
<keyword evidence="1" id="KW-1133">Transmembrane helix</keyword>
<evidence type="ECO:0000313" key="3">
    <source>
        <dbReference type="EMBL" id="KAF2230786.1"/>
    </source>
</evidence>
<accession>A0A6A6GYB0</accession>
<feature type="domain" description="FAD dependent oxidoreductase" evidence="2">
    <location>
        <begin position="13"/>
        <end position="381"/>
    </location>
</feature>
<dbReference type="Pfam" id="PF01266">
    <property type="entry name" value="DAO"/>
    <property type="match status" value="1"/>
</dbReference>
<evidence type="ECO:0000256" key="1">
    <source>
        <dbReference type="SAM" id="Phobius"/>
    </source>
</evidence>
<reference evidence="3" key="1">
    <citation type="journal article" date="2020" name="Stud. Mycol.">
        <title>101 Dothideomycetes genomes: a test case for predicting lifestyles and emergence of pathogens.</title>
        <authorList>
            <person name="Haridas S."/>
            <person name="Albert R."/>
            <person name="Binder M."/>
            <person name="Bloem J."/>
            <person name="Labutti K."/>
            <person name="Salamov A."/>
            <person name="Andreopoulos B."/>
            <person name="Baker S."/>
            <person name="Barry K."/>
            <person name="Bills G."/>
            <person name="Bluhm B."/>
            <person name="Cannon C."/>
            <person name="Castanera R."/>
            <person name="Culley D."/>
            <person name="Daum C."/>
            <person name="Ezra D."/>
            <person name="Gonzalez J."/>
            <person name="Henrissat B."/>
            <person name="Kuo A."/>
            <person name="Liang C."/>
            <person name="Lipzen A."/>
            <person name="Lutzoni F."/>
            <person name="Magnuson J."/>
            <person name="Mondo S."/>
            <person name="Nolan M."/>
            <person name="Ohm R."/>
            <person name="Pangilinan J."/>
            <person name="Park H.-J."/>
            <person name="Ramirez L."/>
            <person name="Alfaro M."/>
            <person name="Sun H."/>
            <person name="Tritt A."/>
            <person name="Yoshinaga Y."/>
            <person name="Zwiers L.-H."/>
            <person name="Turgeon B."/>
            <person name="Goodwin S."/>
            <person name="Spatafora J."/>
            <person name="Crous P."/>
            <person name="Grigoriev I."/>
        </authorList>
    </citation>
    <scope>NUCLEOTIDE SEQUENCE</scope>
    <source>
        <strain evidence="3">Tuck. ex Michener</strain>
    </source>
</reference>